<dbReference type="GO" id="GO:0004180">
    <property type="term" value="F:carboxypeptidase activity"/>
    <property type="evidence" value="ECO:0007669"/>
    <property type="project" value="UniProtKB-ARBA"/>
</dbReference>
<dbReference type="EMBL" id="FUZA01000001">
    <property type="protein sequence ID" value="SKB43178.1"/>
    <property type="molecule type" value="Genomic_DNA"/>
</dbReference>
<sequence>MRFLALISTLLLASWINQNLIAQSHLSWKYARLTAGMDTVGRLSDSAELSRTLYTIAYGSTDKRFPNQLLKTIDSAKIGQAVGRILKDTSQWKLQVLAIEPLAEPYRELRKTVDSISLAGSDSLLQWQTIAHALNEYRIINRLAGQMIVLVNLPSATLRVLDPAGRVILKCKVIVGSPRTPTPIFAANLTRVITYPYWNVPRSIAVKEFLPKIKKDPTGFLDDMKMQVISPQGKLISPEMIDWKSLSAKNFPFRLRQSTGCDNALGVIKFDLDSPYDVYLHDTNHRELFSKKYRFLSHGCIRVAEPVKLANLLMGKEWLSDAFIEARYNNLPSKSYPLPHTVPVVITYMLVEADAGLVYYQDIYKALANKPITFTR</sequence>
<evidence type="ECO:0000256" key="2">
    <source>
        <dbReference type="ARBA" id="ARBA00005992"/>
    </source>
</evidence>
<gene>
    <name evidence="9" type="ORF">SAMN05660293_00082</name>
</gene>
<protein>
    <submittedName>
        <fullName evidence="9">L,D-transpeptidase catalytic domain</fullName>
    </submittedName>
</protein>
<feature type="active site" description="Proton donor/acceptor" evidence="7">
    <location>
        <position position="281"/>
    </location>
</feature>
<dbReference type="InterPro" id="IPR038063">
    <property type="entry name" value="Transpep_catalytic_dom"/>
</dbReference>
<dbReference type="PROSITE" id="PS52029">
    <property type="entry name" value="LD_TPASE"/>
    <property type="match status" value="1"/>
</dbReference>
<evidence type="ECO:0000256" key="4">
    <source>
        <dbReference type="ARBA" id="ARBA00022960"/>
    </source>
</evidence>
<dbReference type="InterPro" id="IPR052905">
    <property type="entry name" value="LD-transpeptidase_YkuD-like"/>
</dbReference>
<keyword evidence="6 7" id="KW-0961">Cell wall biogenesis/degradation</keyword>
<dbReference type="GO" id="GO:0009252">
    <property type="term" value="P:peptidoglycan biosynthetic process"/>
    <property type="evidence" value="ECO:0007669"/>
    <property type="project" value="UniProtKB-UniPathway"/>
</dbReference>
<evidence type="ECO:0000256" key="7">
    <source>
        <dbReference type="PROSITE-ProRule" id="PRU01373"/>
    </source>
</evidence>
<dbReference type="GO" id="GO:0008360">
    <property type="term" value="P:regulation of cell shape"/>
    <property type="evidence" value="ECO:0007669"/>
    <property type="project" value="UniProtKB-UniRule"/>
</dbReference>
<keyword evidence="3" id="KW-0808">Transferase</keyword>
<dbReference type="AlphaFoldDB" id="A0A1T5B7E5"/>
<evidence type="ECO:0000256" key="1">
    <source>
        <dbReference type="ARBA" id="ARBA00004752"/>
    </source>
</evidence>
<evidence type="ECO:0000256" key="5">
    <source>
        <dbReference type="ARBA" id="ARBA00022984"/>
    </source>
</evidence>
<dbReference type="OrthoDB" id="9778545at2"/>
<dbReference type="CDD" id="cd16913">
    <property type="entry name" value="YkuD_like"/>
    <property type="match status" value="1"/>
</dbReference>
<reference evidence="10" key="1">
    <citation type="submission" date="2017-02" db="EMBL/GenBank/DDBJ databases">
        <authorList>
            <person name="Varghese N."/>
            <person name="Submissions S."/>
        </authorList>
    </citation>
    <scope>NUCLEOTIDE SEQUENCE [LARGE SCALE GENOMIC DNA]</scope>
    <source>
        <strain evidence="10">DSM 22270</strain>
    </source>
</reference>
<dbReference type="InterPro" id="IPR005490">
    <property type="entry name" value="LD_TPept_cat_dom"/>
</dbReference>
<proteinExistence type="inferred from homology"/>
<organism evidence="9 10">
    <name type="scientific">Dyadobacter psychrophilus</name>
    <dbReference type="NCBI Taxonomy" id="651661"/>
    <lineage>
        <taxon>Bacteria</taxon>
        <taxon>Pseudomonadati</taxon>
        <taxon>Bacteroidota</taxon>
        <taxon>Cytophagia</taxon>
        <taxon>Cytophagales</taxon>
        <taxon>Spirosomataceae</taxon>
        <taxon>Dyadobacter</taxon>
    </lineage>
</organism>
<dbReference type="UniPathway" id="UPA00219"/>
<keyword evidence="4 7" id="KW-0133">Cell shape</keyword>
<comment type="similarity">
    <text evidence="2">Belongs to the YkuD family.</text>
</comment>
<dbReference type="STRING" id="651661.SAMN05660293_00082"/>
<keyword evidence="10" id="KW-1185">Reference proteome</keyword>
<evidence type="ECO:0000256" key="6">
    <source>
        <dbReference type="ARBA" id="ARBA00023316"/>
    </source>
</evidence>
<keyword evidence="5 7" id="KW-0573">Peptidoglycan synthesis</keyword>
<evidence type="ECO:0000313" key="9">
    <source>
        <dbReference type="EMBL" id="SKB43178.1"/>
    </source>
</evidence>
<evidence type="ECO:0000256" key="3">
    <source>
        <dbReference type="ARBA" id="ARBA00022679"/>
    </source>
</evidence>
<dbReference type="PANTHER" id="PTHR41533:SF2">
    <property type="entry name" value="BLR7131 PROTEIN"/>
    <property type="match status" value="1"/>
</dbReference>
<accession>A0A1T5B7E5</accession>
<dbReference type="RefSeq" id="WP_082212712.1">
    <property type="nucleotide sequence ID" value="NZ_FUZA01000001.1"/>
</dbReference>
<name>A0A1T5B7E5_9BACT</name>
<dbReference type="Proteomes" id="UP000190897">
    <property type="component" value="Unassembled WGS sequence"/>
</dbReference>
<dbReference type="PANTHER" id="PTHR41533">
    <property type="entry name" value="L,D-TRANSPEPTIDASE HI_1667-RELATED"/>
    <property type="match status" value="1"/>
</dbReference>
<evidence type="ECO:0000259" key="8">
    <source>
        <dbReference type="PROSITE" id="PS52029"/>
    </source>
</evidence>
<dbReference type="GO" id="GO:0071555">
    <property type="term" value="P:cell wall organization"/>
    <property type="evidence" value="ECO:0007669"/>
    <property type="project" value="UniProtKB-UniRule"/>
</dbReference>
<dbReference type="SUPFAM" id="SSF141523">
    <property type="entry name" value="L,D-transpeptidase catalytic domain-like"/>
    <property type="match status" value="1"/>
</dbReference>
<comment type="pathway">
    <text evidence="1 7">Cell wall biogenesis; peptidoglycan biosynthesis.</text>
</comment>
<feature type="active site" description="Nucleophile" evidence="7">
    <location>
        <position position="300"/>
    </location>
</feature>
<dbReference type="Pfam" id="PF03734">
    <property type="entry name" value="YkuD"/>
    <property type="match status" value="1"/>
</dbReference>
<feature type="domain" description="L,D-TPase catalytic" evidence="8">
    <location>
        <begin position="147"/>
        <end position="327"/>
    </location>
</feature>
<evidence type="ECO:0000313" key="10">
    <source>
        <dbReference type="Proteomes" id="UP000190897"/>
    </source>
</evidence>
<dbReference type="Gene3D" id="2.40.440.10">
    <property type="entry name" value="L,D-transpeptidase catalytic domain-like"/>
    <property type="match status" value="1"/>
</dbReference>
<dbReference type="GO" id="GO:0016740">
    <property type="term" value="F:transferase activity"/>
    <property type="evidence" value="ECO:0007669"/>
    <property type="project" value="UniProtKB-KW"/>
</dbReference>